<reference evidence="3 4" key="1">
    <citation type="journal article" date="2018" name="Nat. Ecol. Evol.">
        <title>Shark genomes provide insights into elasmobranch evolution and the origin of vertebrates.</title>
        <authorList>
            <person name="Hara Y"/>
            <person name="Yamaguchi K"/>
            <person name="Onimaru K"/>
            <person name="Kadota M"/>
            <person name="Koyanagi M"/>
            <person name="Keeley SD"/>
            <person name="Tatsumi K"/>
            <person name="Tanaka K"/>
            <person name="Motone F"/>
            <person name="Kageyama Y"/>
            <person name="Nozu R"/>
            <person name="Adachi N"/>
            <person name="Nishimura O"/>
            <person name="Nakagawa R"/>
            <person name="Tanegashima C"/>
            <person name="Kiyatake I"/>
            <person name="Matsumoto R"/>
            <person name="Murakumo K"/>
            <person name="Nishida K"/>
            <person name="Terakita A"/>
            <person name="Kuratani S"/>
            <person name="Sato K"/>
            <person name="Hyodo S Kuraku.S."/>
        </authorList>
    </citation>
    <scope>NUCLEOTIDE SEQUENCE [LARGE SCALE GENOMIC DNA]</scope>
</reference>
<keyword evidence="1" id="KW-0862">Zinc</keyword>
<dbReference type="EMBL" id="BFAA01003934">
    <property type="protein sequence ID" value="GCB62748.1"/>
    <property type="molecule type" value="Genomic_DNA"/>
</dbReference>
<feature type="domain" description="C3H1-type" evidence="2">
    <location>
        <begin position="8"/>
        <end position="36"/>
    </location>
</feature>
<name>A0A401NPB9_SCYTO</name>
<dbReference type="InterPro" id="IPR041686">
    <property type="entry name" value="Znf-CCCH_3"/>
</dbReference>
<gene>
    <name evidence="3" type="ORF">scyTo_0009574</name>
</gene>
<organism evidence="3 4">
    <name type="scientific">Scyliorhinus torazame</name>
    <name type="common">Cloudy catshark</name>
    <name type="synonym">Catulus torazame</name>
    <dbReference type="NCBI Taxonomy" id="75743"/>
    <lineage>
        <taxon>Eukaryota</taxon>
        <taxon>Metazoa</taxon>
        <taxon>Chordata</taxon>
        <taxon>Craniata</taxon>
        <taxon>Vertebrata</taxon>
        <taxon>Chondrichthyes</taxon>
        <taxon>Elasmobranchii</taxon>
        <taxon>Galeomorphii</taxon>
        <taxon>Galeoidea</taxon>
        <taxon>Carcharhiniformes</taxon>
        <taxon>Scyliorhinidae</taxon>
        <taxon>Scyliorhinus</taxon>
    </lineage>
</organism>
<feature type="zinc finger region" description="C3H1-type" evidence="1">
    <location>
        <begin position="8"/>
        <end position="36"/>
    </location>
</feature>
<dbReference type="AlphaFoldDB" id="A0A401NPB9"/>
<dbReference type="STRING" id="75743.A0A401NPB9"/>
<comment type="caution">
    <text evidence="3">The sequence shown here is derived from an EMBL/GenBank/DDBJ whole genome shotgun (WGS) entry which is preliminary data.</text>
</comment>
<proteinExistence type="predicted"/>
<dbReference type="PROSITE" id="PS50103">
    <property type="entry name" value="ZF_C3H1"/>
    <property type="match status" value="1"/>
</dbReference>
<accession>A0A401NPB9</accession>
<evidence type="ECO:0000313" key="4">
    <source>
        <dbReference type="Proteomes" id="UP000288216"/>
    </source>
</evidence>
<sequence>MAEGHEYQPGHIDCFFFQYQTNCEEGQDCQFLHRESCKSSGDVCPVWHEQNGCTDHACPKKHLNREILKQYFLCDEENSNNYCTRKNCRMYHDEVSYFNGFVHSASEVPVLAEERRIESNNFQLNNYPQTQRSLKSASQFIITAVRFIQLAVQNGKLSADRGKQYIKEILHTILFLCHINNPSFEPQEILEESMDSWTRKFPVVFEQYKTHLPTRPPYTILLEIVVDYNGSDNTEKILDFL</sequence>
<evidence type="ECO:0000259" key="2">
    <source>
        <dbReference type="PROSITE" id="PS50103"/>
    </source>
</evidence>
<dbReference type="OrthoDB" id="9947986at2759"/>
<dbReference type="OMA" id="HRESCKS"/>
<keyword evidence="1" id="KW-0479">Metal-binding</keyword>
<dbReference type="InterPro" id="IPR000571">
    <property type="entry name" value="Znf_CCCH"/>
</dbReference>
<protein>
    <recommendedName>
        <fullName evidence="2">C3H1-type domain-containing protein</fullName>
    </recommendedName>
</protein>
<evidence type="ECO:0000313" key="3">
    <source>
        <dbReference type="EMBL" id="GCB62748.1"/>
    </source>
</evidence>
<dbReference type="GO" id="GO:0008270">
    <property type="term" value="F:zinc ion binding"/>
    <property type="evidence" value="ECO:0007669"/>
    <property type="project" value="UniProtKB-KW"/>
</dbReference>
<dbReference type="Proteomes" id="UP000288216">
    <property type="component" value="Unassembled WGS sequence"/>
</dbReference>
<keyword evidence="1" id="KW-0863">Zinc-finger</keyword>
<feature type="non-terminal residue" evidence="3">
    <location>
        <position position="241"/>
    </location>
</feature>
<keyword evidence="4" id="KW-1185">Reference proteome</keyword>
<evidence type="ECO:0000256" key="1">
    <source>
        <dbReference type="PROSITE-ProRule" id="PRU00723"/>
    </source>
</evidence>
<dbReference type="Pfam" id="PF15663">
    <property type="entry name" value="zf-CCCH_3"/>
    <property type="match status" value="1"/>
</dbReference>